<organism evidence="2 3">
    <name type="scientific">Brachionus plicatilis</name>
    <name type="common">Marine rotifer</name>
    <name type="synonym">Brachionus muelleri</name>
    <dbReference type="NCBI Taxonomy" id="10195"/>
    <lineage>
        <taxon>Eukaryota</taxon>
        <taxon>Metazoa</taxon>
        <taxon>Spiralia</taxon>
        <taxon>Gnathifera</taxon>
        <taxon>Rotifera</taxon>
        <taxon>Eurotatoria</taxon>
        <taxon>Monogononta</taxon>
        <taxon>Pseudotrocha</taxon>
        <taxon>Ploima</taxon>
        <taxon>Brachionidae</taxon>
        <taxon>Brachionus</taxon>
    </lineage>
</organism>
<protein>
    <submittedName>
        <fullName evidence="2">Uncharacterized protein</fullName>
    </submittedName>
</protein>
<comment type="caution">
    <text evidence="2">The sequence shown here is derived from an EMBL/GenBank/DDBJ whole genome shotgun (WGS) entry which is preliminary data.</text>
</comment>
<evidence type="ECO:0000313" key="3">
    <source>
        <dbReference type="Proteomes" id="UP000276133"/>
    </source>
</evidence>
<evidence type="ECO:0000256" key="1">
    <source>
        <dbReference type="SAM" id="Phobius"/>
    </source>
</evidence>
<gene>
    <name evidence="2" type="ORF">BpHYR1_001474</name>
</gene>
<feature type="transmembrane region" description="Helical" evidence="1">
    <location>
        <begin position="12"/>
        <end position="33"/>
    </location>
</feature>
<dbReference type="AlphaFoldDB" id="A0A3M7PSD1"/>
<accession>A0A3M7PSD1</accession>
<reference evidence="2 3" key="1">
    <citation type="journal article" date="2018" name="Sci. Rep.">
        <title>Genomic signatures of local adaptation to the degree of environmental predictability in rotifers.</title>
        <authorList>
            <person name="Franch-Gras L."/>
            <person name="Hahn C."/>
            <person name="Garcia-Roger E.M."/>
            <person name="Carmona M.J."/>
            <person name="Serra M."/>
            <person name="Gomez A."/>
        </authorList>
    </citation>
    <scope>NUCLEOTIDE SEQUENCE [LARGE SCALE GENOMIC DNA]</scope>
    <source>
        <strain evidence="2">HYR1</strain>
    </source>
</reference>
<dbReference type="Proteomes" id="UP000276133">
    <property type="component" value="Unassembled WGS sequence"/>
</dbReference>
<evidence type="ECO:0000313" key="2">
    <source>
        <dbReference type="EMBL" id="RNA02026.1"/>
    </source>
</evidence>
<proteinExistence type="predicted"/>
<name>A0A3M7PSD1_BRAPC</name>
<keyword evidence="3" id="KW-1185">Reference proteome</keyword>
<sequence length="119" mass="14064">MILINEDHNHQFQMILRLLIILNQINLNVIAFFQTFADFTYRFFKCFLIIWNIKNLSETSSFLYNNSPLYSKTSLRRWPTPMRPTNFYILTRALVAFLGAPRFRFSPIGKFLISSGMVS</sequence>
<keyword evidence="1" id="KW-1133">Transmembrane helix</keyword>
<keyword evidence="1" id="KW-0812">Transmembrane</keyword>
<dbReference type="EMBL" id="REGN01009073">
    <property type="protein sequence ID" value="RNA02026.1"/>
    <property type="molecule type" value="Genomic_DNA"/>
</dbReference>
<keyword evidence="1" id="KW-0472">Membrane</keyword>